<name>B9S3M5_RICCO</name>
<protein>
    <submittedName>
        <fullName evidence="1">Uncharacterized protein</fullName>
    </submittedName>
</protein>
<dbReference type="Proteomes" id="UP000008311">
    <property type="component" value="Unassembled WGS sequence"/>
</dbReference>
<dbReference type="EMBL" id="EQ973859">
    <property type="protein sequence ID" value="EEF41827.1"/>
    <property type="molecule type" value="Genomic_DNA"/>
</dbReference>
<sequence length="136" mass="15507">MKASSFDNNNRVHLEDIVEASIIVGAMNVNIENDMHEDSDNESEEDLEYYLVKVADTDDGMEDGDFSFDDEEDNQARKNLRWARTHDDNQATSVWKMILATGKEKAKDSKRRINKGVATITKPSQHKLATKCEEIE</sequence>
<keyword evidence="2" id="KW-1185">Reference proteome</keyword>
<proteinExistence type="predicted"/>
<accession>B9S3M5</accession>
<reference evidence="2" key="1">
    <citation type="journal article" date="2010" name="Nat. Biotechnol.">
        <title>Draft genome sequence of the oilseed species Ricinus communis.</title>
        <authorList>
            <person name="Chan A.P."/>
            <person name="Crabtree J."/>
            <person name="Zhao Q."/>
            <person name="Lorenzi H."/>
            <person name="Orvis J."/>
            <person name="Puiu D."/>
            <person name="Melake-Berhan A."/>
            <person name="Jones K.M."/>
            <person name="Redman J."/>
            <person name="Chen G."/>
            <person name="Cahoon E.B."/>
            <person name="Gedil M."/>
            <person name="Stanke M."/>
            <person name="Haas B.J."/>
            <person name="Wortman J.R."/>
            <person name="Fraser-Liggett C.M."/>
            <person name="Ravel J."/>
            <person name="Rabinowicz P.D."/>
        </authorList>
    </citation>
    <scope>NUCLEOTIDE SEQUENCE [LARGE SCALE GENOMIC DNA]</scope>
    <source>
        <strain evidence="2">cv. Hale</strain>
    </source>
</reference>
<evidence type="ECO:0000313" key="2">
    <source>
        <dbReference type="Proteomes" id="UP000008311"/>
    </source>
</evidence>
<evidence type="ECO:0000313" key="1">
    <source>
        <dbReference type="EMBL" id="EEF41827.1"/>
    </source>
</evidence>
<dbReference type="AlphaFoldDB" id="B9S3M5"/>
<gene>
    <name evidence="1" type="ORF">RCOM_0673230</name>
</gene>
<dbReference type="InParanoid" id="B9S3M5"/>
<organism evidence="1 2">
    <name type="scientific">Ricinus communis</name>
    <name type="common">Castor bean</name>
    <dbReference type="NCBI Taxonomy" id="3988"/>
    <lineage>
        <taxon>Eukaryota</taxon>
        <taxon>Viridiplantae</taxon>
        <taxon>Streptophyta</taxon>
        <taxon>Embryophyta</taxon>
        <taxon>Tracheophyta</taxon>
        <taxon>Spermatophyta</taxon>
        <taxon>Magnoliopsida</taxon>
        <taxon>eudicotyledons</taxon>
        <taxon>Gunneridae</taxon>
        <taxon>Pentapetalae</taxon>
        <taxon>rosids</taxon>
        <taxon>fabids</taxon>
        <taxon>Malpighiales</taxon>
        <taxon>Euphorbiaceae</taxon>
        <taxon>Acalyphoideae</taxon>
        <taxon>Acalypheae</taxon>
        <taxon>Ricinus</taxon>
    </lineage>
</organism>